<organism evidence="3 4">
    <name type="scientific">Actinia tenebrosa</name>
    <name type="common">Australian red waratah sea anemone</name>
    <dbReference type="NCBI Taxonomy" id="6105"/>
    <lineage>
        <taxon>Eukaryota</taxon>
        <taxon>Metazoa</taxon>
        <taxon>Cnidaria</taxon>
        <taxon>Anthozoa</taxon>
        <taxon>Hexacorallia</taxon>
        <taxon>Actiniaria</taxon>
        <taxon>Actiniidae</taxon>
        <taxon>Actinia</taxon>
    </lineage>
</organism>
<evidence type="ECO:0000259" key="2">
    <source>
        <dbReference type="SMART" id="SM01083"/>
    </source>
</evidence>
<dbReference type="Proteomes" id="UP000515163">
    <property type="component" value="Unplaced"/>
</dbReference>
<reference evidence="4" key="1">
    <citation type="submission" date="2025-08" db="UniProtKB">
        <authorList>
            <consortium name="RefSeq"/>
        </authorList>
    </citation>
    <scope>IDENTIFICATION</scope>
    <source>
        <tissue evidence="4">Tentacle</tissue>
    </source>
</reference>
<keyword evidence="4" id="KW-0675">Receptor</keyword>
<dbReference type="PANTHER" id="PTHR22093:SF0">
    <property type="entry name" value="LEUKOCYTE RECEPTOR CLUSTER MEMBER 1"/>
    <property type="match status" value="1"/>
</dbReference>
<evidence type="ECO:0000313" key="4">
    <source>
        <dbReference type="RefSeq" id="XP_031565325.1"/>
    </source>
</evidence>
<dbReference type="OrthoDB" id="2159131at2759"/>
<feature type="compositionally biased region" description="Basic residues" evidence="1">
    <location>
        <begin position="264"/>
        <end position="274"/>
    </location>
</feature>
<feature type="compositionally biased region" description="Basic and acidic residues" evidence="1">
    <location>
        <begin position="107"/>
        <end position="119"/>
    </location>
</feature>
<proteinExistence type="predicted"/>
<dbReference type="InterPro" id="IPR019339">
    <property type="entry name" value="CIR_N_dom"/>
</dbReference>
<feature type="compositionally biased region" description="Basic and acidic residues" evidence="1">
    <location>
        <begin position="25"/>
        <end position="34"/>
    </location>
</feature>
<evidence type="ECO:0000313" key="3">
    <source>
        <dbReference type="Proteomes" id="UP000515163"/>
    </source>
</evidence>
<dbReference type="InterPro" id="IPR039875">
    <property type="entry name" value="LENG1-like"/>
</dbReference>
<feature type="compositionally biased region" description="Basic residues" evidence="1">
    <location>
        <begin position="180"/>
        <end position="199"/>
    </location>
</feature>
<dbReference type="FunCoup" id="A0A6P8IF57">
    <property type="interactions" value="369"/>
</dbReference>
<dbReference type="SMART" id="SM01083">
    <property type="entry name" value="Cir_N"/>
    <property type="match status" value="1"/>
</dbReference>
<dbReference type="InParanoid" id="A0A6P8IF57"/>
<dbReference type="PANTHER" id="PTHR22093">
    <property type="entry name" value="LEUKOCYTE RECEPTOR CLUSTER LRC MEMBER 1"/>
    <property type="match status" value="1"/>
</dbReference>
<protein>
    <submittedName>
        <fullName evidence="4">Leukocyte receptor cluster member 1 homolog</fullName>
    </submittedName>
</protein>
<feature type="compositionally biased region" description="Basic and acidic residues" evidence="1">
    <location>
        <begin position="132"/>
        <end position="165"/>
    </location>
</feature>
<feature type="compositionally biased region" description="Basic and acidic residues" evidence="1">
    <location>
        <begin position="43"/>
        <end position="64"/>
    </location>
</feature>
<sequence>MNILHHKSWHVRNKDNIERVRKDEENARLEEEKKAKRAALADQEARTALLRDRAKGSKSKELTNDSKSSSSPGLDLAPVSISDQQKHINFFEDIEEGLRQGNNPEYEAEKKAEQEKQEKAIGLLTYLGQSASEKHSDKPWYIKKDHQKKATDNDNSRDMKRKDALDPLNKMKKYLEAHEKHKHKKHKKEHKHSKSRKEKRREETSPRKKSVQELRAERLKREQSERIRESELRSSSKGEKKAPEPLEDNPYRYNSQFNPDLVRKPHSSHRYRPY</sequence>
<name>A0A6P8IF57_ACTTE</name>
<keyword evidence="3" id="KW-1185">Reference proteome</keyword>
<feature type="compositionally biased region" description="Basic and acidic residues" evidence="1">
    <location>
        <begin position="200"/>
        <end position="244"/>
    </location>
</feature>
<evidence type="ECO:0000256" key="1">
    <source>
        <dbReference type="SAM" id="MobiDB-lite"/>
    </source>
</evidence>
<dbReference type="AlphaFoldDB" id="A0A6P8IF57"/>
<feature type="region of interest" description="Disordered" evidence="1">
    <location>
        <begin position="25"/>
        <end position="274"/>
    </location>
</feature>
<feature type="domain" description="CBF1-interacting co-repressor CIR N-terminal" evidence="2">
    <location>
        <begin position="8"/>
        <end position="44"/>
    </location>
</feature>
<dbReference type="GeneID" id="116300580"/>
<accession>A0A6P8IF57</accession>
<dbReference type="Pfam" id="PF10197">
    <property type="entry name" value="Cir_N"/>
    <property type="match status" value="1"/>
</dbReference>
<dbReference type="RefSeq" id="XP_031565325.1">
    <property type="nucleotide sequence ID" value="XM_031709465.1"/>
</dbReference>
<gene>
    <name evidence="4" type="primary">LOC116300580</name>
</gene>
<dbReference type="KEGG" id="aten:116300580"/>